<accession>A0AAE4TFR1</accession>
<dbReference type="SUPFAM" id="SSF52172">
    <property type="entry name" value="CheY-like"/>
    <property type="match status" value="1"/>
</dbReference>
<reference evidence="4 6" key="1">
    <citation type="submission" date="2022-09" db="EMBL/GenBank/DDBJ databases">
        <title>The outer-membrane cytochrome OmcA is essential for infection of Shewanella oneidensis by a zebrafish-associated bacteriophage.</title>
        <authorList>
            <person name="Grenfell A.W."/>
            <person name="Intile P."/>
            <person name="Mcfarlane J."/>
            <person name="Leung D."/>
            <person name="Abdalla K."/>
            <person name="Wold M."/>
            <person name="Kees E."/>
            <person name="Gralnick J."/>
        </authorList>
    </citation>
    <scope>NUCLEOTIDE SEQUENCE [LARGE SCALE GENOMIC DNA]</scope>
    <source>
        <strain evidence="4 6">NF-5</strain>
    </source>
</reference>
<evidence type="ECO:0000259" key="3">
    <source>
        <dbReference type="PROSITE" id="PS50110"/>
    </source>
</evidence>
<dbReference type="SMART" id="SM00448">
    <property type="entry name" value="REC"/>
    <property type="match status" value="1"/>
</dbReference>
<dbReference type="NCBIfam" id="TIGR01764">
    <property type="entry name" value="excise"/>
    <property type="match status" value="1"/>
</dbReference>
<proteinExistence type="predicted"/>
<sequence length="192" mass="21521">MKTLKPSEIAQYCDVHQRTVSRWIAKGQLKGYKLPGRGNYRVLVDDFISFLHQQNMPMPEAFLASNNNELMADKKSILIIDDELSMRNALRRALHSTPFAILSAQDGFQAGVKIIAEKPDLILLDLSLPGLNGFEVIQFIRERPELANIKILVLSGLSPKELAESIRLGADDAIAKPFDNHDLLDRVNMLLS</sequence>
<evidence type="ECO:0000313" key="7">
    <source>
        <dbReference type="Proteomes" id="UP001187859"/>
    </source>
</evidence>
<dbReference type="Proteomes" id="UP001159075">
    <property type="component" value="Unassembled WGS sequence"/>
</dbReference>
<feature type="modified residue" description="4-aspartylphosphate" evidence="2">
    <location>
        <position position="125"/>
    </location>
</feature>
<dbReference type="AlphaFoldDB" id="A0AAE4TFR1"/>
<dbReference type="Proteomes" id="UP001187859">
    <property type="component" value="Unassembled WGS sequence"/>
</dbReference>
<dbReference type="GO" id="GO:0000160">
    <property type="term" value="P:phosphorelay signal transduction system"/>
    <property type="evidence" value="ECO:0007669"/>
    <property type="project" value="InterPro"/>
</dbReference>
<dbReference type="EMBL" id="JAOTLW010000040">
    <property type="protein sequence ID" value="MDI5834256.1"/>
    <property type="molecule type" value="Genomic_DNA"/>
</dbReference>
<dbReference type="SUPFAM" id="SSF46955">
    <property type="entry name" value="Putative DNA-binding domain"/>
    <property type="match status" value="1"/>
</dbReference>
<dbReference type="PANTHER" id="PTHR44591:SF3">
    <property type="entry name" value="RESPONSE REGULATORY DOMAIN-CONTAINING PROTEIN"/>
    <property type="match status" value="1"/>
</dbReference>
<dbReference type="InterPro" id="IPR009061">
    <property type="entry name" value="DNA-bd_dom_put_sf"/>
</dbReference>
<evidence type="ECO:0000313" key="6">
    <source>
        <dbReference type="Proteomes" id="UP001159075"/>
    </source>
</evidence>
<dbReference type="EMBL" id="JASGOQ010000001">
    <property type="protein sequence ID" value="MDV5390311.1"/>
    <property type="molecule type" value="Genomic_DNA"/>
</dbReference>
<comment type="caution">
    <text evidence="5">The sequence shown here is derived from an EMBL/GenBank/DDBJ whole genome shotgun (WGS) entry which is preliminary data.</text>
</comment>
<evidence type="ECO:0000256" key="2">
    <source>
        <dbReference type="PROSITE-ProRule" id="PRU00169"/>
    </source>
</evidence>
<dbReference type="GO" id="GO:0003677">
    <property type="term" value="F:DNA binding"/>
    <property type="evidence" value="ECO:0007669"/>
    <property type="project" value="InterPro"/>
</dbReference>
<evidence type="ECO:0000313" key="4">
    <source>
        <dbReference type="EMBL" id="MDI5834256.1"/>
    </source>
</evidence>
<keyword evidence="6" id="KW-1185">Reference proteome</keyword>
<dbReference type="PROSITE" id="PS50110">
    <property type="entry name" value="RESPONSE_REGULATORY"/>
    <property type="match status" value="1"/>
</dbReference>
<dbReference type="Pfam" id="PF12728">
    <property type="entry name" value="HTH_17"/>
    <property type="match status" value="1"/>
</dbReference>
<dbReference type="PANTHER" id="PTHR44591">
    <property type="entry name" value="STRESS RESPONSE REGULATOR PROTEIN 1"/>
    <property type="match status" value="1"/>
</dbReference>
<dbReference type="FunFam" id="3.40.50.2300:FF:000773">
    <property type="match status" value="1"/>
</dbReference>
<dbReference type="InterPro" id="IPR011006">
    <property type="entry name" value="CheY-like_superfamily"/>
</dbReference>
<dbReference type="Gene3D" id="3.40.50.2300">
    <property type="match status" value="1"/>
</dbReference>
<dbReference type="Pfam" id="PF00072">
    <property type="entry name" value="Response_reg"/>
    <property type="match status" value="1"/>
</dbReference>
<dbReference type="InterPro" id="IPR041657">
    <property type="entry name" value="HTH_17"/>
</dbReference>
<keyword evidence="1 2" id="KW-0597">Phosphoprotein</keyword>
<organism evidence="5 7">
    <name type="scientific">Shewanella xiamenensis</name>
    <dbReference type="NCBI Taxonomy" id="332186"/>
    <lineage>
        <taxon>Bacteria</taxon>
        <taxon>Pseudomonadati</taxon>
        <taxon>Pseudomonadota</taxon>
        <taxon>Gammaproteobacteria</taxon>
        <taxon>Alteromonadales</taxon>
        <taxon>Shewanellaceae</taxon>
        <taxon>Shewanella</taxon>
    </lineage>
</organism>
<feature type="domain" description="Response regulatory" evidence="3">
    <location>
        <begin position="76"/>
        <end position="191"/>
    </location>
</feature>
<gene>
    <name evidence="4" type="ORF">ODY93_21980</name>
    <name evidence="5" type="ORF">QM089_08605</name>
</gene>
<dbReference type="InterPro" id="IPR001789">
    <property type="entry name" value="Sig_transdc_resp-reg_receiver"/>
</dbReference>
<name>A0AAE4TFR1_9GAMM</name>
<dbReference type="InterPro" id="IPR010093">
    <property type="entry name" value="SinI_DNA-bd"/>
</dbReference>
<dbReference type="RefSeq" id="WP_047536517.1">
    <property type="nucleotide sequence ID" value="NZ_AP026732.1"/>
</dbReference>
<protein>
    <submittedName>
        <fullName evidence="5">Response regulator</fullName>
    </submittedName>
</protein>
<evidence type="ECO:0000256" key="1">
    <source>
        <dbReference type="ARBA" id="ARBA00022553"/>
    </source>
</evidence>
<reference evidence="5" key="2">
    <citation type="submission" date="2023-05" db="EMBL/GenBank/DDBJ databases">
        <title>Colonisation of extended spectrum b-lactamase- and carbapenemase-producing bacteria on hospital surfaces from low- and middle-income countries.</title>
        <authorList>
            <person name="Nieto-Rosado M."/>
            <person name="Sands K."/>
            <person name="Iregbu K."/>
            <person name="Zahra R."/>
            <person name="Mazarati J.B."/>
            <person name="Mehtar S."/>
            <person name="Barnards-Group B."/>
            <person name="Walsh T.R."/>
        </authorList>
    </citation>
    <scope>NUCLEOTIDE SEQUENCE</scope>
    <source>
        <strain evidence="5">PP-E493</strain>
    </source>
</reference>
<evidence type="ECO:0000313" key="5">
    <source>
        <dbReference type="EMBL" id="MDV5390311.1"/>
    </source>
</evidence>
<dbReference type="InterPro" id="IPR050595">
    <property type="entry name" value="Bact_response_regulator"/>
</dbReference>